<evidence type="ECO:0000313" key="2">
    <source>
        <dbReference type="Proteomes" id="UP000287224"/>
    </source>
</evidence>
<dbReference type="EMBL" id="BIFQ01000002">
    <property type="protein sequence ID" value="GCE07804.1"/>
    <property type="molecule type" value="Genomic_DNA"/>
</dbReference>
<dbReference type="Proteomes" id="UP000287224">
    <property type="component" value="Unassembled WGS sequence"/>
</dbReference>
<sequence>MSSIADGSVCIQTSAEAQAATPSWLGEVALVASHLQKQEIFNKINERVRFARRRFGRYDVLDFLAVLFGYAISGERTLEAFYEAVHPFAIPFMALFGRASLPGGLDAQSLFSGAPRRTGRSPTDTLSGRFAGPLPFHRRAGRRTVGSAGKSLARL</sequence>
<proteinExistence type="predicted"/>
<comment type="caution">
    <text evidence="1">The sequence shown here is derived from an EMBL/GenBank/DDBJ whole genome shotgun (WGS) entry which is preliminary data.</text>
</comment>
<protein>
    <submittedName>
        <fullName evidence="1">Uncharacterized protein</fullName>
    </submittedName>
</protein>
<accession>A0A401ZLV7</accession>
<gene>
    <name evidence="1" type="ORF">KDAU_51330</name>
</gene>
<keyword evidence="2" id="KW-1185">Reference proteome</keyword>
<name>A0A401ZLV7_9CHLR</name>
<evidence type="ECO:0000313" key="1">
    <source>
        <dbReference type="EMBL" id="GCE07804.1"/>
    </source>
</evidence>
<reference evidence="2" key="1">
    <citation type="submission" date="2018-12" db="EMBL/GenBank/DDBJ databases">
        <title>Tengunoibacter tsumagoiensis gen. nov., sp. nov., Dictyobacter kobayashii sp. nov., D. alpinus sp. nov., and D. joshuensis sp. nov. and description of Dictyobacteraceae fam. nov. within the order Ktedonobacterales isolated from Tengu-no-mugimeshi.</title>
        <authorList>
            <person name="Wang C.M."/>
            <person name="Zheng Y."/>
            <person name="Sakai Y."/>
            <person name="Toyoda A."/>
            <person name="Minakuchi Y."/>
            <person name="Abe K."/>
            <person name="Yokota A."/>
            <person name="Yabe S."/>
        </authorList>
    </citation>
    <scope>NUCLEOTIDE SEQUENCE [LARGE SCALE GENOMIC DNA]</scope>
    <source>
        <strain evidence="2">S-27</strain>
    </source>
</reference>
<dbReference type="AlphaFoldDB" id="A0A401ZLV7"/>
<organism evidence="1 2">
    <name type="scientific">Dictyobacter aurantiacus</name>
    <dbReference type="NCBI Taxonomy" id="1936993"/>
    <lineage>
        <taxon>Bacteria</taxon>
        <taxon>Bacillati</taxon>
        <taxon>Chloroflexota</taxon>
        <taxon>Ktedonobacteria</taxon>
        <taxon>Ktedonobacterales</taxon>
        <taxon>Dictyobacteraceae</taxon>
        <taxon>Dictyobacter</taxon>
    </lineage>
</organism>